<keyword evidence="2" id="KW-1185">Reference proteome</keyword>
<dbReference type="InParanoid" id="A0A1E1KVT3"/>
<reference evidence="2" key="1">
    <citation type="submission" date="2016-03" db="EMBL/GenBank/DDBJ databases">
        <authorList>
            <person name="Ploux O."/>
        </authorList>
    </citation>
    <scope>NUCLEOTIDE SEQUENCE [LARGE SCALE GENOMIC DNA]</scope>
    <source>
        <strain evidence="2">UK7</strain>
    </source>
</reference>
<gene>
    <name evidence="1" type="ORF">RCO7_11041</name>
</gene>
<protein>
    <submittedName>
        <fullName evidence="1">Uncharacterized protein</fullName>
    </submittedName>
</protein>
<dbReference type="STRING" id="914237.A0A1E1KVT3"/>
<dbReference type="AlphaFoldDB" id="A0A1E1KVT3"/>
<evidence type="ECO:0000313" key="1">
    <source>
        <dbReference type="EMBL" id="CZT02259.1"/>
    </source>
</evidence>
<dbReference type="Proteomes" id="UP000178129">
    <property type="component" value="Unassembled WGS sequence"/>
</dbReference>
<name>A0A1E1KVT3_9HELO</name>
<accession>A0A1E1KVT3</accession>
<organism evidence="1 2">
    <name type="scientific">Rhynchosporium graminicola</name>
    <dbReference type="NCBI Taxonomy" id="2792576"/>
    <lineage>
        <taxon>Eukaryota</taxon>
        <taxon>Fungi</taxon>
        <taxon>Dikarya</taxon>
        <taxon>Ascomycota</taxon>
        <taxon>Pezizomycotina</taxon>
        <taxon>Leotiomycetes</taxon>
        <taxon>Helotiales</taxon>
        <taxon>Ploettnerulaceae</taxon>
        <taxon>Rhynchosporium</taxon>
    </lineage>
</organism>
<sequence length="198" mass="20867">MPNWKSYESSVRLLSAIIAAHPTLKLDYGEVGRFYGDGAKYKSVWGRMSVINKNAKAIAAAVEAGQDPFAVPLDDTQTSAKSDKTQEISARFGGDCTKSAIDNRFRRLKSDAKLINNAIQNGVDPITINVGDTDGKLAMGSGGGGGRGSEIARCFGTDATPKAVNHAVARIVKPAVKMIIDTLTSGGDPKDIAQGKLV</sequence>
<evidence type="ECO:0000313" key="2">
    <source>
        <dbReference type="Proteomes" id="UP000178129"/>
    </source>
</evidence>
<proteinExistence type="predicted"/>
<comment type="caution">
    <text evidence="1">The sequence shown here is derived from an EMBL/GenBank/DDBJ whole genome shotgun (WGS) entry which is preliminary data.</text>
</comment>
<dbReference type="EMBL" id="FJUW01000024">
    <property type="protein sequence ID" value="CZT02259.1"/>
    <property type="molecule type" value="Genomic_DNA"/>
</dbReference>